<dbReference type="EnsemblMetazoa" id="tetur08g06850.1">
    <property type="protein sequence ID" value="tetur08g06850.1"/>
    <property type="gene ID" value="tetur08g06850"/>
</dbReference>
<dbReference type="GO" id="GO:0005886">
    <property type="term" value="C:plasma membrane"/>
    <property type="evidence" value="ECO:0007669"/>
    <property type="project" value="TreeGrafter"/>
</dbReference>
<dbReference type="FunFam" id="2.60.40.150:FF:000237">
    <property type="entry name" value="Synaptotagmin 15"/>
    <property type="match status" value="1"/>
</dbReference>
<dbReference type="SUPFAM" id="SSF49562">
    <property type="entry name" value="C2 domain (Calcium/lipid-binding domain, CaLB)"/>
    <property type="match status" value="2"/>
</dbReference>
<dbReference type="CDD" id="cd08390">
    <property type="entry name" value="C2A_Synaptotagmin-15-17"/>
    <property type="match status" value="1"/>
</dbReference>
<dbReference type="InterPro" id="IPR047897">
    <property type="entry name" value="Synaptotagmin-15/17_C2A"/>
</dbReference>
<dbReference type="Pfam" id="PF00168">
    <property type="entry name" value="C2"/>
    <property type="match status" value="2"/>
</dbReference>
<dbReference type="Proteomes" id="UP000015104">
    <property type="component" value="Unassembled WGS sequence"/>
</dbReference>
<evidence type="ECO:0000256" key="1">
    <source>
        <dbReference type="ARBA" id="ARBA00022737"/>
    </source>
</evidence>
<dbReference type="AlphaFoldDB" id="T1KC97"/>
<organism evidence="3 4">
    <name type="scientific">Tetranychus urticae</name>
    <name type="common">Two-spotted spider mite</name>
    <dbReference type="NCBI Taxonomy" id="32264"/>
    <lineage>
        <taxon>Eukaryota</taxon>
        <taxon>Metazoa</taxon>
        <taxon>Ecdysozoa</taxon>
        <taxon>Arthropoda</taxon>
        <taxon>Chelicerata</taxon>
        <taxon>Arachnida</taxon>
        <taxon>Acari</taxon>
        <taxon>Acariformes</taxon>
        <taxon>Trombidiformes</taxon>
        <taxon>Prostigmata</taxon>
        <taxon>Eleutherengona</taxon>
        <taxon>Raphignathae</taxon>
        <taxon>Tetranychoidea</taxon>
        <taxon>Tetranychidae</taxon>
        <taxon>Tetranychus</taxon>
    </lineage>
</organism>
<dbReference type="GO" id="GO:0030276">
    <property type="term" value="F:clathrin binding"/>
    <property type="evidence" value="ECO:0007669"/>
    <property type="project" value="TreeGrafter"/>
</dbReference>
<dbReference type="Gene3D" id="2.60.40.150">
    <property type="entry name" value="C2 domain"/>
    <property type="match status" value="2"/>
</dbReference>
<dbReference type="eggNOG" id="KOG1028">
    <property type="taxonomic scope" value="Eukaryota"/>
</dbReference>
<dbReference type="PROSITE" id="PS50004">
    <property type="entry name" value="C2"/>
    <property type="match status" value="2"/>
</dbReference>
<proteinExistence type="predicted"/>
<dbReference type="GO" id="GO:0000149">
    <property type="term" value="F:SNARE binding"/>
    <property type="evidence" value="ECO:0007669"/>
    <property type="project" value="TreeGrafter"/>
</dbReference>
<keyword evidence="4" id="KW-1185">Reference proteome</keyword>
<dbReference type="EMBL" id="CAEY01001958">
    <property type="status" value="NOT_ANNOTATED_CDS"/>
    <property type="molecule type" value="Genomic_DNA"/>
</dbReference>
<dbReference type="GO" id="GO:0001786">
    <property type="term" value="F:phosphatidylserine binding"/>
    <property type="evidence" value="ECO:0007669"/>
    <property type="project" value="TreeGrafter"/>
</dbReference>
<name>T1KC97_TETUR</name>
<dbReference type="InterPro" id="IPR035892">
    <property type="entry name" value="C2_domain_sf"/>
</dbReference>
<dbReference type="GO" id="GO:0070382">
    <property type="term" value="C:exocytic vesicle"/>
    <property type="evidence" value="ECO:0007669"/>
    <property type="project" value="TreeGrafter"/>
</dbReference>
<reference evidence="3" key="2">
    <citation type="submission" date="2015-06" db="UniProtKB">
        <authorList>
            <consortium name="EnsemblMetazoa"/>
        </authorList>
    </citation>
    <scope>IDENTIFICATION</scope>
</reference>
<evidence type="ECO:0000259" key="2">
    <source>
        <dbReference type="PROSITE" id="PS50004"/>
    </source>
</evidence>
<dbReference type="HOGENOM" id="CLU_023008_11_1_1"/>
<protein>
    <recommendedName>
        <fullName evidence="2">C2 domain-containing protein</fullName>
    </recommendedName>
</protein>
<dbReference type="InterPro" id="IPR001565">
    <property type="entry name" value="Synaptotagmin"/>
</dbReference>
<keyword evidence="1" id="KW-0677">Repeat</keyword>
<evidence type="ECO:0000313" key="4">
    <source>
        <dbReference type="Proteomes" id="UP000015104"/>
    </source>
</evidence>
<evidence type="ECO:0000313" key="3">
    <source>
        <dbReference type="EnsemblMetazoa" id="tetur08g06850.1"/>
    </source>
</evidence>
<accession>T1KC97</accession>
<sequence>MPQARRESSKSFQGVCVYQNQPIDFILPGISTHLQPAPTSGKQITPGHSTEHLQTDIFVHEMARSDSHESLMSKNISDECNLEQSRSSLLGGLNPDLYRIGGLDPDEDDDFPDNHRGRIWFKVHYEEKNEQLSVNLLKIKNLPSRVKGSINCSDPFVRIFLLPDGRRYVQSKVKKKTCNPRFDETFVFQVPNKSVQDSSLRLTVFDNDRGKRHTIIGHVIVKLKDVDVNSTEPVLFCKDLEIEQDEPPSESGEINVSLCYNPMIERLTVTVCEAKNLRWPDDLPLETCVKISLFTGSKMAKVKKTSIAKKSSQPNYNESFHFKLNQSSVAISHILLQVNLAHVGNKGDKCLGRVVLGSHMFARGRALEHWITAITTTPHKQVRQWHKLT</sequence>
<dbReference type="GO" id="GO:0005544">
    <property type="term" value="F:calcium-dependent phospholipid binding"/>
    <property type="evidence" value="ECO:0007669"/>
    <property type="project" value="TreeGrafter"/>
</dbReference>
<dbReference type="STRING" id="32264.T1KC97"/>
<feature type="domain" description="C2" evidence="2">
    <location>
        <begin position="250"/>
        <end position="371"/>
    </location>
</feature>
<dbReference type="InterPro" id="IPR000008">
    <property type="entry name" value="C2_dom"/>
</dbReference>
<dbReference type="GO" id="GO:0005509">
    <property type="term" value="F:calcium ion binding"/>
    <property type="evidence" value="ECO:0007669"/>
    <property type="project" value="TreeGrafter"/>
</dbReference>
<feature type="domain" description="C2" evidence="2">
    <location>
        <begin position="115"/>
        <end position="236"/>
    </location>
</feature>
<reference evidence="4" key="1">
    <citation type="submission" date="2011-08" db="EMBL/GenBank/DDBJ databases">
        <authorList>
            <person name="Rombauts S."/>
        </authorList>
    </citation>
    <scope>NUCLEOTIDE SEQUENCE</scope>
    <source>
        <strain evidence="4">London</strain>
    </source>
</reference>
<dbReference type="PRINTS" id="PR00399">
    <property type="entry name" value="SYNAPTOTAGMN"/>
</dbReference>
<dbReference type="PANTHER" id="PTHR10024">
    <property type="entry name" value="SYNAPTOTAGMIN"/>
    <property type="match status" value="1"/>
</dbReference>
<dbReference type="PANTHER" id="PTHR10024:SF234">
    <property type="entry name" value="SYNAPTOTAGMIN-15-RELATED"/>
    <property type="match status" value="1"/>
</dbReference>
<dbReference type="SMART" id="SM00239">
    <property type="entry name" value="C2"/>
    <property type="match status" value="2"/>
</dbReference>
<dbReference type="GO" id="GO:0017156">
    <property type="term" value="P:calcium-ion regulated exocytosis"/>
    <property type="evidence" value="ECO:0007669"/>
    <property type="project" value="TreeGrafter"/>
</dbReference>